<reference evidence="4" key="1">
    <citation type="submission" date="2020-03" db="EMBL/GenBank/DDBJ databases">
        <authorList>
            <person name="Chebbi M.A."/>
            <person name="Drezen J.M."/>
        </authorList>
    </citation>
    <scope>NUCLEOTIDE SEQUENCE</scope>
    <source>
        <tissue evidence="4">Whole body</tissue>
    </source>
</reference>
<feature type="coiled-coil region" evidence="1">
    <location>
        <begin position="648"/>
        <end position="675"/>
    </location>
</feature>
<reference evidence="4" key="2">
    <citation type="submission" date="2021-04" db="EMBL/GenBank/DDBJ databases">
        <title>Genome-wide patterns of bracovirus chromosomal integration into multiple host tissues during parasitism.</title>
        <authorList>
            <person name="Chebbi M.A.C."/>
        </authorList>
    </citation>
    <scope>NUCLEOTIDE SEQUENCE</scope>
    <source>
        <tissue evidence="4">Whole body</tissue>
    </source>
</reference>
<evidence type="ECO:0000313" key="5">
    <source>
        <dbReference type="Proteomes" id="UP000729913"/>
    </source>
</evidence>
<dbReference type="Proteomes" id="UP000729913">
    <property type="component" value="Unassembled WGS sequence"/>
</dbReference>
<sequence>MASPDEKSSATEERSSEDNSSSGEWTLIGDKESADSISISNSIDGPDNDDNSEDHADQVIDTEEAREAIQILGESLQVDEKKTENKEEDKEQDDKKDDDVEDKNINEALISRDDDSDGISVITDYERNDDNLYRSLTEIIKPIDNIVLPSGTVVHILIACTLAATVGFGIGLFFGPGKTQMSPTPTIPLKDVNFKHMNVESENSLYRSDELKQESHLLKDNNEFSVFKKPKIDNVNNIGTYKSDYVGKGGSIKPINIKNVKNGSLREILEKVKLSLDTLCSIIERSDTSYRTSIDFACHQRSLMDLLDLKDNVQSIMTGIELTEELSNKRFIENMESKIKNISLTFFDDLSKTLKNSVVKVHRKLVKVRRKLNQRLCLIRNTMGDDPKLSELLDKMNIESNNCNKTSKPEKFSGKKINDEQKIKNKKPEKNHQYPVGPEVKREFDKQKFKMDSKDRNKQNGRNDKGEYGEMKRQFKSQRDHHKKYSISDGKSNDLNAKIIRDTARLKPNAPPVDKWKDKKSFDKKDDDSICYGKSCGKQRNNDRKNSYEKNENWQFKRSEGRDNWRTDKKPNNKKENSWDFNRAKGRENARNGVSEIEDLAEKIDNNESLKLIRFIKSFLDHGLSRLGLSVDDYRERKSHYCKLWHEVNKIQQNYKSLCEKLEDQRRVYREYESKLMTEYLDNVKILKELNEKYLTDAQLISIKYERQQLNEYKQSLTRQNDLTQICAFTKSKTAAIMATNKKLENEILSKSVAREQCGTVGLNSTRMTKVPLGVDGQMITPSS</sequence>
<dbReference type="AlphaFoldDB" id="A0A8J5R2Z7"/>
<evidence type="ECO:0000256" key="3">
    <source>
        <dbReference type="SAM" id="Phobius"/>
    </source>
</evidence>
<dbReference type="OrthoDB" id="7687339at2759"/>
<keyword evidence="3" id="KW-0472">Membrane</keyword>
<feature type="compositionally biased region" description="Basic and acidic residues" evidence="2">
    <location>
        <begin position="407"/>
        <end position="432"/>
    </location>
</feature>
<evidence type="ECO:0000256" key="2">
    <source>
        <dbReference type="SAM" id="MobiDB-lite"/>
    </source>
</evidence>
<proteinExistence type="predicted"/>
<feature type="compositionally biased region" description="Basic and acidic residues" evidence="2">
    <location>
        <begin position="78"/>
        <end position="111"/>
    </location>
</feature>
<dbReference type="EMBL" id="JAAOIC020000039">
    <property type="protein sequence ID" value="KAG8039187.1"/>
    <property type="molecule type" value="Genomic_DNA"/>
</dbReference>
<feature type="compositionally biased region" description="Low complexity" evidence="2">
    <location>
        <begin position="35"/>
        <end position="45"/>
    </location>
</feature>
<feature type="compositionally biased region" description="Basic and acidic residues" evidence="2">
    <location>
        <begin position="514"/>
        <end position="528"/>
    </location>
</feature>
<keyword evidence="3" id="KW-0812">Transmembrane</keyword>
<evidence type="ECO:0000256" key="1">
    <source>
        <dbReference type="SAM" id="Coils"/>
    </source>
</evidence>
<feature type="compositionally biased region" description="Basic and acidic residues" evidence="2">
    <location>
        <begin position="1"/>
        <end position="17"/>
    </location>
</feature>
<keyword evidence="1" id="KW-0175">Coiled coil</keyword>
<feature type="compositionally biased region" description="Basic and acidic residues" evidence="2">
    <location>
        <begin position="540"/>
        <end position="585"/>
    </location>
</feature>
<protein>
    <submittedName>
        <fullName evidence="4">Uncharacterized protein</fullName>
    </submittedName>
</protein>
<keyword evidence="3" id="KW-1133">Transmembrane helix</keyword>
<comment type="caution">
    <text evidence="4">The sequence shown here is derived from an EMBL/GenBank/DDBJ whole genome shotgun (WGS) entry which is preliminary data.</text>
</comment>
<feature type="compositionally biased region" description="Basic and acidic residues" evidence="2">
    <location>
        <begin position="53"/>
        <end position="67"/>
    </location>
</feature>
<evidence type="ECO:0000313" key="4">
    <source>
        <dbReference type="EMBL" id="KAG8039187.1"/>
    </source>
</evidence>
<feature type="compositionally biased region" description="Basic and acidic residues" evidence="2">
    <location>
        <begin position="439"/>
        <end position="473"/>
    </location>
</feature>
<gene>
    <name evidence="4" type="ORF">G9C98_003494</name>
</gene>
<feature type="transmembrane region" description="Helical" evidence="3">
    <location>
        <begin position="153"/>
        <end position="174"/>
    </location>
</feature>
<accession>A0A8J5R2Z7</accession>
<feature type="region of interest" description="Disordered" evidence="2">
    <location>
        <begin position="1"/>
        <end position="111"/>
    </location>
</feature>
<name>A0A8J5R2Z7_9HYME</name>
<organism evidence="4 5">
    <name type="scientific">Cotesia typhae</name>
    <dbReference type="NCBI Taxonomy" id="2053667"/>
    <lineage>
        <taxon>Eukaryota</taxon>
        <taxon>Metazoa</taxon>
        <taxon>Ecdysozoa</taxon>
        <taxon>Arthropoda</taxon>
        <taxon>Hexapoda</taxon>
        <taxon>Insecta</taxon>
        <taxon>Pterygota</taxon>
        <taxon>Neoptera</taxon>
        <taxon>Endopterygota</taxon>
        <taxon>Hymenoptera</taxon>
        <taxon>Apocrita</taxon>
        <taxon>Ichneumonoidea</taxon>
        <taxon>Braconidae</taxon>
        <taxon>Microgastrinae</taxon>
        <taxon>Cotesia</taxon>
    </lineage>
</organism>
<keyword evidence="5" id="KW-1185">Reference proteome</keyword>
<feature type="region of interest" description="Disordered" evidence="2">
    <location>
        <begin position="400"/>
        <end position="585"/>
    </location>
</feature>
<feature type="compositionally biased region" description="Basic residues" evidence="2">
    <location>
        <begin position="474"/>
        <end position="485"/>
    </location>
</feature>